<keyword evidence="7" id="KW-0812">Transmembrane</keyword>
<dbReference type="SMART" id="SM00645">
    <property type="entry name" value="Pept_C1"/>
    <property type="match status" value="1"/>
</dbReference>
<dbReference type="PROSITE" id="PS00139">
    <property type="entry name" value="THIOL_PROTEASE_CYS"/>
    <property type="match status" value="1"/>
</dbReference>
<protein>
    <submittedName>
        <fullName evidence="10">Cathepsin O</fullName>
    </submittedName>
</protein>
<feature type="transmembrane region" description="Helical" evidence="7">
    <location>
        <begin position="12"/>
        <end position="28"/>
    </location>
</feature>
<dbReference type="SUPFAM" id="SSF54001">
    <property type="entry name" value="Cysteine proteinases"/>
    <property type="match status" value="1"/>
</dbReference>
<dbReference type="InterPro" id="IPR038765">
    <property type="entry name" value="Papain-like_cys_pep_sf"/>
</dbReference>
<keyword evidence="7" id="KW-0472">Membrane</keyword>
<evidence type="ECO:0000256" key="7">
    <source>
        <dbReference type="SAM" id="Phobius"/>
    </source>
</evidence>
<dbReference type="InterPro" id="IPR025660">
    <property type="entry name" value="Pept_his_AS"/>
</dbReference>
<evidence type="ECO:0000313" key="10">
    <source>
        <dbReference type="EMBL" id="JAQ12483.1"/>
    </source>
</evidence>
<keyword evidence="2" id="KW-0645">Protease</keyword>
<dbReference type="PANTHER" id="PTHR12411">
    <property type="entry name" value="CYSTEINE PROTEASE FAMILY C1-RELATED"/>
    <property type="match status" value="1"/>
</dbReference>
<proteinExistence type="inferred from homology"/>
<dbReference type="SMART" id="SM00848">
    <property type="entry name" value="Inhibitor_I29"/>
    <property type="match status" value="1"/>
</dbReference>
<feature type="domain" description="Peptidase C1A papain C-terminal" evidence="8">
    <location>
        <begin position="139"/>
        <end position="354"/>
    </location>
</feature>
<dbReference type="InterPro" id="IPR000668">
    <property type="entry name" value="Peptidase_C1A_C"/>
</dbReference>
<sequence length="356" mass="39620">MASWEFCKSMLYSLGFCALMFVVIPVHIDKKGDLAKKSQTQAKFNSFLSRYNKSYSVDSEDYNARLEIFENALSTVKTLNRMRHSNLSAIYGLTEFSDLSPEEFSHRYLRKHHHEHKQHRHERRNDHHSITRRAINPSLPPLIDWRAKGVVTGVKDQGSCGACWAFSTVATVESMLAIKTGKLTELSVQEIIDCARNGNLGCNGGDFCSLLEWLTANQVAIEPASSYPLLLKNDVCKWKKGNPGILVAGNFTCDYFVGREDVLLQKIAQHGPVVVAVNAISWQYYLGGVIENNCPGEPEMLNHAVEIVGYDLTSSIPHYIAKNSWGKRFGDGGYVKIATGSNVCGIANEVTSLDVL</sequence>
<feature type="domain" description="Cathepsin propeptide inhibitor" evidence="9">
    <location>
        <begin position="44"/>
        <end position="104"/>
    </location>
</feature>
<dbReference type="PRINTS" id="PR00705">
    <property type="entry name" value="PAPAIN"/>
</dbReference>
<keyword evidence="3" id="KW-0378">Hydrolase</keyword>
<dbReference type="GO" id="GO:0006508">
    <property type="term" value="P:proteolysis"/>
    <property type="evidence" value="ECO:0007669"/>
    <property type="project" value="UniProtKB-KW"/>
</dbReference>
<evidence type="ECO:0000256" key="3">
    <source>
        <dbReference type="ARBA" id="ARBA00022801"/>
    </source>
</evidence>
<dbReference type="InterPro" id="IPR039417">
    <property type="entry name" value="Peptidase_C1A_papain-like"/>
</dbReference>
<reference evidence="10" key="1">
    <citation type="journal article" date="2016" name="Gigascience">
        <title>De novo construction of an expanded transcriptome assembly for the western tarnished plant bug, Lygus hesperus.</title>
        <authorList>
            <person name="Tassone E.E."/>
            <person name="Geib S.M."/>
            <person name="Hall B."/>
            <person name="Fabrick J.A."/>
            <person name="Brent C.S."/>
            <person name="Hull J.J."/>
        </authorList>
    </citation>
    <scope>NUCLEOTIDE SEQUENCE</scope>
</reference>
<gene>
    <name evidence="10" type="primary">CTSO</name>
    <name evidence="10" type="ORF">g.40553</name>
</gene>
<evidence type="ECO:0000259" key="8">
    <source>
        <dbReference type="SMART" id="SM00645"/>
    </source>
</evidence>
<evidence type="ECO:0000256" key="5">
    <source>
        <dbReference type="ARBA" id="ARBA00023145"/>
    </source>
</evidence>
<evidence type="ECO:0000256" key="4">
    <source>
        <dbReference type="ARBA" id="ARBA00022807"/>
    </source>
</evidence>
<dbReference type="Pfam" id="PF00112">
    <property type="entry name" value="Peptidase_C1"/>
    <property type="match status" value="1"/>
</dbReference>
<organism evidence="10">
    <name type="scientific">Lygus hesperus</name>
    <name type="common">Western plant bug</name>
    <dbReference type="NCBI Taxonomy" id="30085"/>
    <lineage>
        <taxon>Eukaryota</taxon>
        <taxon>Metazoa</taxon>
        <taxon>Ecdysozoa</taxon>
        <taxon>Arthropoda</taxon>
        <taxon>Hexapoda</taxon>
        <taxon>Insecta</taxon>
        <taxon>Pterygota</taxon>
        <taxon>Neoptera</taxon>
        <taxon>Paraneoptera</taxon>
        <taxon>Hemiptera</taxon>
        <taxon>Heteroptera</taxon>
        <taxon>Panheteroptera</taxon>
        <taxon>Cimicomorpha</taxon>
        <taxon>Miridae</taxon>
        <taxon>Mirini</taxon>
        <taxon>Lygus</taxon>
    </lineage>
</organism>
<dbReference type="Pfam" id="PF08246">
    <property type="entry name" value="Inhibitor_I29"/>
    <property type="match status" value="1"/>
</dbReference>
<evidence type="ECO:0000256" key="6">
    <source>
        <dbReference type="ARBA" id="ARBA00023157"/>
    </source>
</evidence>
<dbReference type="InterPro" id="IPR000169">
    <property type="entry name" value="Pept_cys_AS"/>
</dbReference>
<dbReference type="InterPro" id="IPR013128">
    <property type="entry name" value="Peptidase_C1A"/>
</dbReference>
<keyword evidence="6" id="KW-1015">Disulfide bond</keyword>
<dbReference type="PROSITE" id="PS00639">
    <property type="entry name" value="THIOL_PROTEASE_HIS"/>
    <property type="match status" value="1"/>
</dbReference>
<evidence type="ECO:0000256" key="2">
    <source>
        <dbReference type="ARBA" id="ARBA00022670"/>
    </source>
</evidence>
<dbReference type="EMBL" id="GDHC01006146">
    <property type="protein sequence ID" value="JAQ12483.1"/>
    <property type="molecule type" value="Transcribed_RNA"/>
</dbReference>
<dbReference type="Gene3D" id="3.90.70.10">
    <property type="entry name" value="Cysteine proteinases"/>
    <property type="match status" value="1"/>
</dbReference>
<dbReference type="GO" id="GO:0008234">
    <property type="term" value="F:cysteine-type peptidase activity"/>
    <property type="evidence" value="ECO:0007669"/>
    <property type="project" value="UniProtKB-KW"/>
</dbReference>
<name>A0A146LY49_LYGHE</name>
<comment type="similarity">
    <text evidence="1">Belongs to the peptidase C1 family.</text>
</comment>
<evidence type="ECO:0000256" key="1">
    <source>
        <dbReference type="ARBA" id="ARBA00008455"/>
    </source>
</evidence>
<keyword evidence="5" id="KW-0865">Zymogen</keyword>
<dbReference type="AlphaFoldDB" id="A0A146LY49"/>
<accession>A0A146LY49</accession>
<dbReference type="InterPro" id="IPR013201">
    <property type="entry name" value="Prot_inhib_I29"/>
</dbReference>
<keyword evidence="7" id="KW-1133">Transmembrane helix</keyword>
<keyword evidence="4" id="KW-0788">Thiol protease</keyword>
<dbReference type="CDD" id="cd02248">
    <property type="entry name" value="Peptidase_C1A"/>
    <property type="match status" value="1"/>
</dbReference>
<evidence type="ECO:0000259" key="9">
    <source>
        <dbReference type="SMART" id="SM00848"/>
    </source>
</evidence>